<evidence type="ECO:0000256" key="2">
    <source>
        <dbReference type="ARBA" id="ARBA00022630"/>
    </source>
</evidence>
<dbReference type="Pfam" id="PF01266">
    <property type="entry name" value="DAO"/>
    <property type="match status" value="1"/>
</dbReference>
<dbReference type="InterPro" id="IPR006076">
    <property type="entry name" value="FAD-dep_OxRdtase"/>
</dbReference>
<evidence type="ECO:0000259" key="5">
    <source>
        <dbReference type="Pfam" id="PF01266"/>
    </source>
</evidence>
<dbReference type="Gene3D" id="3.50.50.60">
    <property type="entry name" value="FAD/NAD(P)-binding domain"/>
    <property type="match status" value="1"/>
</dbReference>
<dbReference type="OrthoDB" id="9806257at2"/>
<dbReference type="Gene3D" id="3.30.9.10">
    <property type="entry name" value="D-Amino Acid Oxidase, subunit A, domain 2"/>
    <property type="match status" value="1"/>
</dbReference>
<dbReference type="InterPro" id="IPR036188">
    <property type="entry name" value="FAD/NAD-bd_sf"/>
</dbReference>
<evidence type="ECO:0000256" key="1">
    <source>
        <dbReference type="ARBA" id="ARBA00001974"/>
    </source>
</evidence>
<dbReference type="SUPFAM" id="SSF51905">
    <property type="entry name" value="FAD/NAD(P)-binding domain"/>
    <property type="match status" value="1"/>
</dbReference>
<dbReference type="GO" id="GO:0008115">
    <property type="term" value="F:sarcosine oxidase activity"/>
    <property type="evidence" value="ECO:0007669"/>
    <property type="project" value="TreeGrafter"/>
</dbReference>
<dbReference type="GO" id="GO:0050660">
    <property type="term" value="F:flavin adenine dinucleotide binding"/>
    <property type="evidence" value="ECO:0007669"/>
    <property type="project" value="InterPro"/>
</dbReference>
<dbReference type="NCBIfam" id="NF008425">
    <property type="entry name" value="PRK11259.1"/>
    <property type="match status" value="1"/>
</dbReference>
<sequence>MQTIRTDIAVVGLGAMGSATLYQLARRGTEVVGVDRFLPPHDRGSSHGETRITRQAVGEGAAYVPFVLASQRIWRELEEASGHELFHACGGLIIAPRDANASHHGKTDFFATTMATAERFGIAHQLLERDEVISRFPQFAGMTDDQSAYYEPGAGYLHPERCIDVQLGQAHHYGARILTGSAVQAMENSAYGVRLTLGDSRIDARQVAVAAGAWCGELLGAPFAHLLTVRRQVLHWFALDPHARFPHPSPIHIWMHGSGDSDYFYGFPPLPGALDIKVATEQYHSAVHADALERQVAPHESEMMFERHLRGRMTGVTSRVVDAKACLYTVTPDHGFILDTHPDMPGVFVVSACSGHGFKHSAAIGQAVAERLLAQPSDFDLSPFALSRFRV</sequence>
<organism evidence="6 7">
    <name type="scientific">Billgrantia endophytica</name>
    <dbReference type="NCBI Taxonomy" id="2033802"/>
    <lineage>
        <taxon>Bacteria</taxon>
        <taxon>Pseudomonadati</taxon>
        <taxon>Pseudomonadota</taxon>
        <taxon>Gammaproteobacteria</taxon>
        <taxon>Oceanospirillales</taxon>
        <taxon>Halomonadaceae</taxon>
        <taxon>Billgrantia</taxon>
    </lineage>
</organism>
<keyword evidence="7" id="KW-1185">Reference proteome</keyword>
<evidence type="ECO:0000256" key="3">
    <source>
        <dbReference type="ARBA" id="ARBA00022827"/>
    </source>
</evidence>
<proteinExistence type="predicted"/>
<comment type="cofactor">
    <cofactor evidence="1">
        <name>FAD</name>
        <dbReference type="ChEBI" id="CHEBI:57692"/>
    </cofactor>
</comment>
<dbReference type="Proteomes" id="UP000235803">
    <property type="component" value="Unassembled WGS sequence"/>
</dbReference>
<comment type="caution">
    <text evidence="6">The sequence shown here is derived from an EMBL/GenBank/DDBJ whole genome shotgun (WGS) entry which is preliminary data.</text>
</comment>
<dbReference type="AlphaFoldDB" id="A0A2N7U7Y8"/>
<keyword evidence="2" id="KW-0285">Flavoprotein</keyword>
<dbReference type="RefSeq" id="WP_102652440.1">
    <property type="nucleotide sequence ID" value="NZ_PNRF01000012.1"/>
</dbReference>
<evidence type="ECO:0000256" key="4">
    <source>
        <dbReference type="ARBA" id="ARBA00023002"/>
    </source>
</evidence>
<dbReference type="PANTHER" id="PTHR10961:SF7">
    <property type="entry name" value="FAD DEPENDENT OXIDOREDUCTASE DOMAIN-CONTAINING PROTEIN"/>
    <property type="match status" value="1"/>
</dbReference>
<keyword evidence="4" id="KW-0560">Oxidoreductase</keyword>
<evidence type="ECO:0000313" key="7">
    <source>
        <dbReference type="Proteomes" id="UP000235803"/>
    </source>
</evidence>
<dbReference type="EMBL" id="PNRF01000012">
    <property type="protein sequence ID" value="PMR76536.1"/>
    <property type="molecule type" value="Genomic_DNA"/>
</dbReference>
<dbReference type="SUPFAM" id="SSF54373">
    <property type="entry name" value="FAD-linked reductases, C-terminal domain"/>
    <property type="match status" value="1"/>
</dbReference>
<gene>
    <name evidence="6" type="ORF">C1H69_05705</name>
</gene>
<dbReference type="InterPro" id="IPR045170">
    <property type="entry name" value="MTOX"/>
</dbReference>
<accession>A0A2N7U7Y8</accession>
<reference evidence="6 7" key="1">
    <citation type="submission" date="2018-01" db="EMBL/GenBank/DDBJ databases">
        <title>Halomonas endophytica sp. nov., isolated from storage liquid in the stems of Populus euphratica.</title>
        <authorList>
            <person name="Chen C."/>
        </authorList>
    </citation>
    <scope>NUCLEOTIDE SEQUENCE [LARGE SCALE GENOMIC DNA]</scope>
    <source>
        <strain evidence="6 7">MC28</strain>
    </source>
</reference>
<feature type="domain" description="FAD dependent oxidoreductase" evidence="5">
    <location>
        <begin position="7"/>
        <end position="371"/>
    </location>
</feature>
<keyword evidence="3" id="KW-0274">FAD</keyword>
<protein>
    <submittedName>
        <fullName evidence="6">N-methyl-L-tryptophan oxidase</fullName>
    </submittedName>
</protein>
<dbReference type="PANTHER" id="PTHR10961">
    <property type="entry name" value="PEROXISOMAL SARCOSINE OXIDASE"/>
    <property type="match status" value="1"/>
</dbReference>
<evidence type="ECO:0000313" key="6">
    <source>
        <dbReference type="EMBL" id="PMR76536.1"/>
    </source>
</evidence>
<name>A0A2N7U7Y8_9GAMM</name>